<feature type="chain" id="PRO_5012293523" evidence="1">
    <location>
        <begin position="21"/>
        <end position="354"/>
    </location>
</feature>
<dbReference type="InterPro" id="IPR050767">
    <property type="entry name" value="Sel1_AlgK"/>
</dbReference>
<reference evidence="3" key="1">
    <citation type="submission" date="2017-09" db="EMBL/GenBank/DDBJ databases">
        <authorList>
            <person name="Varghese N."/>
            <person name="Submissions S."/>
        </authorList>
    </citation>
    <scope>NUCLEOTIDE SEQUENCE [LARGE SCALE GENOMIC DNA]</scope>
    <source>
        <strain evidence="3">C7</strain>
    </source>
</reference>
<evidence type="ECO:0000313" key="3">
    <source>
        <dbReference type="Proteomes" id="UP000220034"/>
    </source>
</evidence>
<dbReference type="PANTHER" id="PTHR11102">
    <property type="entry name" value="SEL-1-LIKE PROTEIN"/>
    <property type="match status" value="1"/>
</dbReference>
<dbReference type="Pfam" id="PF08238">
    <property type="entry name" value="Sel1"/>
    <property type="match status" value="4"/>
</dbReference>
<protein>
    <submittedName>
        <fullName evidence="2">TPR repeat</fullName>
    </submittedName>
</protein>
<proteinExistence type="predicted"/>
<dbReference type="Gene3D" id="1.25.40.10">
    <property type="entry name" value="Tetratricopeptide repeat domain"/>
    <property type="match status" value="1"/>
</dbReference>
<dbReference type="PANTHER" id="PTHR11102:SF160">
    <property type="entry name" value="ERAD-ASSOCIATED E3 UBIQUITIN-PROTEIN LIGASE COMPONENT HRD3"/>
    <property type="match status" value="1"/>
</dbReference>
<name>A0A2C9CYC2_9RHOB</name>
<feature type="signal peptide" evidence="1">
    <location>
        <begin position="1"/>
        <end position="20"/>
    </location>
</feature>
<evidence type="ECO:0000256" key="1">
    <source>
        <dbReference type="SAM" id="SignalP"/>
    </source>
</evidence>
<accession>A0A2C9CYC2</accession>
<evidence type="ECO:0000313" key="2">
    <source>
        <dbReference type="EMBL" id="SOH95449.1"/>
    </source>
</evidence>
<keyword evidence="3" id="KW-1185">Reference proteome</keyword>
<dbReference type="AlphaFoldDB" id="A0A2C9CYC2"/>
<keyword evidence="1" id="KW-0732">Signal</keyword>
<dbReference type="InterPro" id="IPR006597">
    <property type="entry name" value="Sel1-like"/>
</dbReference>
<sequence length="354" mass="38189">MKILNIAKTFLVLAALSACATPDITLESSLTFPKARKILIDSANPARRAYAVRQLERLSLTGDDRATSNLAFGYLNGLNGIEVDPQQAIPYLDILRVNGNEQAQRILLRLYTTEESATYSPDAAIAVLTEALEAGDLAAGRRLANILDSQDRPDEAAQTRSRLIAQGSTAAQLDLAAAALTPTNPSYDPQRAISLYEELAVGNDPLAYRALGLVYLRGTDVERDVERAYTYFTQGYSAGDDFSGMQVGLSLLVGRGVDADPDQGLALLNELALNGVTGAWFQLAQRNPEQYALALQHVLRDEGVYQGPPTGEIDNLTLQALAQWCPDNNVPGDCTLEPLGRDLSIALARAARQT</sequence>
<dbReference type="PROSITE" id="PS51257">
    <property type="entry name" value="PROKAR_LIPOPROTEIN"/>
    <property type="match status" value="1"/>
</dbReference>
<dbReference type="SMART" id="SM00671">
    <property type="entry name" value="SEL1"/>
    <property type="match status" value="4"/>
</dbReference>
<dbReference type="EMBL" id="OCTN01000011">
    <property type="protein sequence ID" value="SOH95449.1"/>
    <property type="molecule type" value="Genomic_DNA"/>
</dbReference>
<organism evidence="2 3">
    <name type="scientific">Pontivivens marinum</name>
    <dbReference type="NCBI Taxonomy" id="1690039"/>
    <lineage>
        <taxon>Bacteria</taxon>
        <taxon>Pseudomonadati</taxon>
        <taxon>Pseudomonadota</taxon>
        <taxon>Alphaproteobacteria</taxon>
        <taxon>Rhodobacterales</taxon>
        <taxon>Paracoccaceae</taxon>
        <taxon>Pontivivens</taxon>
    </lineage>
</organism>
<dbReference type="Proteomes" id="UP000220034">
    <property type="component" value="Unassembled WGS sequence"/>
</dbReference>
<dbReference type="InterPro" id="IPR011990">
    <property type="entry name" value="TPR-like_helical_dom_sf"/>
</dbReference>
<dbReference type="SUPFAM" id="SSF81901">
    <property type="entry name" value="HCP-like"/>
    <property type="match status" value="2"/>
</dbReference>
<gene>
    <name evidence="2" type="ORF">SAMN06273572_11128</name>
</gene>